<comment type="function">
    <text evidence="12">Secreted protein that acts as a key regulator of lysosomal function and as a growth factor involved in inflammation, wound healing and cell proliferation. Regulates protein trafficking to lysosomes, and also the activity of lysosomal enzymes. Also facilitates the acidification of lysosomes, causing degradation of mature CTSD by CTSB. In addition, functions as a wound-related growth factor that acts directly on dermal fibroblasts and endothelial cells to promote division, migration and the formation of capillary-like tubule structures. Also promotes epithelial cell proliferation by blocking TNF-mediated neutrophil activation preventing release of oxidants and proteases. Moreover, modulates inflammation in neurons by preserving neurons survival, axonal outgrowth and neuronal integrity.</text>
</comment>
<dbReference type="GO" id="GO:0005125">
    <property type="term" value="F:cytokine activity"/>
    <property type="evidence" value="ECO:0007669"/>
    <property type="project" value="UniProtKB-KW"/>
</dbReference>
<dbReference type="GO" id="GO:0050793">
    <property type="term" value="P:regulation of developmental process"/>
    <property type="evidence" value="ECO:0007669"/>
    <property type="project" value="UniProtKB-ARBA"/>
</dbReference>
<feature type="domain" description="Granulins" evidence="18">
    <location>
        <begin position="120"/>
        <end position="133"/>
    </location>
</feature>
<feature type="disulfide bond" evidence="17">
    <location>
        <begin position="398"/>
        <end position="414"/>
    </location>
</feature>
<keyword evidence="9" id="KW-0325">Glycoprotein</keyword>
<dbReference type="Gene3D" id="2.10.25.160">
    <property type="entry name" value="Granulin"/>
    <property type="match status" value="7"/>
</dbReference>
<dbReference type="GO" id="GO:0010976">
    <property type="term" value="P:positive regulation of neuron projection development"/>
    <property type="evidence" value="ECO:0007669"/>
    <property type="project" value="UniProtKB-ARBA"/>
</dbReference>
<feature type="domain" description="Granulins" evidence="18">
    <location>
        <begin position="501"/>
        <end position="514"/>
    </location>
</feature>
<feature type="domain" description="Granulins" evidence="18">
    <location>
        <begin position="267"/>
        <end position="280"/>
    </location>
</feature>
<comment type="function">
    <text evidence="11">Inhibits epithelial cell proliferation and induces epithelial cells to secrete IL-8.</text>
</comment>
<feature type="domain" description="Granulins" evidence="18">
    <location>
        <begin position="578"/>
        <end position="591"/>
    </location>
</feature>
<comment type="function">
    <text evidence="13">Stabilizes CTSD through interaction with CTSD leading to maintain its aspartic-type peptidase activity.</text>
</comment>
<keyword evidence="4" id="KW-0202">Cytokine</keyword>
<dbReference type="FunFam" id="2.10.25.160:FF:000001">
    <property type="entry name" value="Granulin precursor"/>
    <property type="match status" value="5"/>
</dbReference>
<dbReference type="Proteomes" id="UP000335636">
    <property type="component" value="Unassembled WGS sequence"/>
</dbReference>
<evidence type="ECO:0000256" key="4">
    <source>
        <dbReference type="ARBA" id="ARBA00022514"/>
    </source>
</evidence>
<feature type="disulfide bond" evidence="17">
    <location>
        <begin position="430"/>
        <end position="442"/>
    </location>
</feature>
<feature type="disulfide bond" evidence="17">
    <location>
        <begin position="161"/>
        <end position="177"/>
    </location>
</feature>
<accession>A0A5E4BDY7</accession>
<keyword evidence="7" id="KW-0677">Repeat</keyword>
<proteinExistence type="inferred from homology"/>
<evidence type="ECO:0000256" key="17">
    <source>
        <dbReference type="PIRSR" id="PIRSR639036-50"/>
    </source>
</evidence>
<evidence type="ECO:0000256" key="11">
    <source>
        <dbReference type="ARBA" id="ARBA00056087"/>
    </source>
</evidence>
<evidence type="ECO:0000256" key="6">
    <source>
        <dbReference type="ARBA" id="ARBA00022729"/>
    </source>
</evidence>
<dbReference type="AlphaFoldDB" id="A0A5E4BDY7"/>
<feature type="disulfide bond" evidence="17">
    <location>
        <begin position="316"/>
        <end position="332"/>
    </location>
</feature>
<feature type="disulfide bond" evidence="17">
    <location>
        <begin position="154"/>
        <end position="167"/>
    </location>
</feature>
<keyword evidence="20" id="KW-1185">Reference proteome</keyword>
<feature type="disulfide bond" evidence="17">
    <location>
        <begin position="423"/>
        <end position="436"/>
    </location>
</feature>
<evidence type="ECO:0000256" key="16">
    <source>
        <dbReference type="ARBA" id="ARBA00081961"/>
    </source>
</evidence>
<evidence type="ECO:0000313" key="19">
    <source>
        <dbReference type="EMBL" id="VTJ67190.1"/>
    </source>
</evidence>
<keyword evidence="10" id="KW-0458">Lysosome</keyword>
<evidence type="ECO:0000256" key="5">
    <source>
        <dbReference type="ARBA" id="ARBA00022525"/>
    </source>
</evidence>
<keyword evidence="8 17" id="KW-1015">Disulfide bond</keyword>
<comment type="similarity">
    <text evidence="3">Belongs to the granulin family.</text>
</comment>
<evidence type="ECO:0000256" key="8">
    <source>
        <dbReference type="ARBA" id="ARBA00023157"/>
    </source>
</evidence>
<reference evidence="19" key="1">
    <citation type="submission" date="2019-04" db="EMBL/GenBank/DDBJ databases">
        <authorList>
            <person name="Alioto T."/>
            <person name="Alioto T."/>
        </authorList>
    </citation>
    <scope>NUCLEOTIDE SEQUENCE [LARGE SCALE GENOMIC DNA]</scope>
</reference>
<dbReference type="GO" id="GO:0050727">
    <property type="term" value="P:regulation of inflammatory response"/>
    <property type="evidence" value="ECO:0007669"/>
    <property type="project" value="TreeGrafter"/>
</dbReference>
<dbReference type="PANTHER" id="PTHR12274:SF3">
    <property type="entry name" value="PROGRANULIN"/>
    <property type="match status" value="1"/>
</dbReference>
<dbReference type="InterPro" id="IPR039036">
    <property type="entry name" value="Granulin_fam"/>
</dbReference>
<feature type="disulfide bond" evidence="17">
    <location>
        <begin position="310"/>
        <end position="322"/>
    </location>
</feature>
<evidence type="ECO:0000256" key="12">
    <source>
        <dbReference type="ARBA" id="ARBA00058126"/>
    </source>
</evidence>
<protein>
    <recommendedName>
        <fullName evidence="14">Progranulin</fullName>
    </recommendedName>
    <alternativeName>
        <fullName evidence="15">Acrogranin</fullName>
    </alternativeName>
    <alternativeName>
        <fullName evidence="16">Proepithelin</fullName>
    </alternativeName>
</protein>
<keyword evidence="5" id="KW-0964">Secreted</keyword>
<dbReference type="FunFam" id="2.10.25.160:FF:000003">
    <property type="entry name" value="Progranulin"/>
    <property type="match status" value="1"/>
</dbReference>
<dbReference type="SMART" id="SM00277">
    <property type="entry name" value="GRAN"/>
    <property type="match status" value="7"/>
</dbReference>
<feature type="domain" description="Granulins" evidence="18">
    <location>
        <begin position="423"/>
        <end position="436"/>
    </location>
</feature>
<feature type="disulfide bond" evidence="17">
    <location>
        <begin position="348"/>
        <end position="361"/>
    </location>
</feature>
<evidence type="ECO:0000256" key="14">
    <source>
        <dbReference type="ARBA" id="ARBA00072161"/>
    </source>
</evidence>
<evidence type="ECO:0000256" key="15">
    <source>
        <dbReference type="ARBA" id="ARBA00081408"/>
    </source>
</evidence>
<feature type="disulfide bond" evidence="17">
    <location>
        <begin position="323"/>
        <end position="340"/>
    </location>
</feature>
<evidence type="ECO:0000256" key="10">
    <source>
        <dbReference type="ARBA" id="ARBA00023228"/>
    </source>
</evidence>
<evidence type="ECO:0000256" key="7">
    <source>
        <dbReference type="ARBA" id="ARBA00022737"/>
    </source>
</evidence>
<evidence type="ECO:0000313" key="20">
    <source>
        <dbReference type="Proteomes" id="UP000335636"/>
    </source>
</evidence>
<dbReference type="InterPro" id="IPR000118">
    <property type="entry name" value="Granulin"/>
</dbReference>
<dbReference type="EMBL" id="CABDUW010000366">
    <property type="protein sequence ID" value="VTJ67190.1"/>
    <property type="molecule type" value="Genomic_DNA"/>
</dbReference>
<evidence type="ECO:0000256" key="2">
    <source>
        <dbReference type="ARBA" id="ARBA00004613"/>
    </source>
</evidence>
<dbReference type="Pfam" id="PF00396">
    <property type="entry name" value="Granulin"/>
    <property type="match status" value="7"/>
</dbReference>
<evidence type="ECO:0000259" key="18">
    <source>
        <dbReference type="PROSITE" id="PS00799"/>
    </source>
</evidence>
<evidence type="ECO:0000256" key="9">
    <source>
        <dbReference type="ARBA" id="ARBA00023180"/>
    </source>
</evidence>
<dbReference type="PANTHER" id="PTHR12274">
    <property type="entry name" value="GRANULIN"/>
    <property type="match status" value="1"/>
</dbReference>
<evidence type="ECO:0000256" key="13">
    <source>
        <dbReference type="ARBA" id="ARBA00059698"/>
    </source>
</evidence>
<feature type="disulfide bond" evidence="17">
    <location>
        <begin position="333"/>
        <end position="347"/>
    </location>
</feature>
<dbReference type="GO" id="GO:0051649">
    <property type="term" value="P:establishment of localization in cell"/>
    <property type="evidence" value="ECO:0007669"/>
    <property type="project" value="UniProtKB-ARBA"/>
</dbReference>
<evidence type="ECO:0000256" key="3">
    <source>
        <dbReference type="ARBA" id="ARBA00010093"/>
    </source>
</evidence>
<feature type="disulfide bond" evidence="17">
    <location>
        <begin position="392"/>
        <end position="404"/>
    </location>
</feature>
<comment type="caution">
    <text evidence="19">The sequence shown here is derived from an EMBL/GenBank/DDBJ whole genome shotgun (WGS) entry which is preliminary data.</text>
</comment>
<feature type="domain" description="Granulins" evidence="18">
    <location>
        <begin position="186"/>
        <end position="199"/>
    </location>
</feature>
<dbReference type="InterPro" id="IPR037277">
    <property type="entry name" value="Granulin_sf"/>
</dbReference>
<name>A0A5E4BDY7_MARMO</name>
<dbReference type="SUPFAM" id="SSF57277">
    <property type="entry name" value="Granulin repeat"/>
    <property type="match status" value="6"/>
</dbReference>
<gene>
    <name evidence="19" type="ORF">MONAX_5E035858</name>
</gene>
<comment type="subcellular location">
    <subcellularLocation>
        <location evidence="1">Lysosome</location>
    </subcellularLocation>
    <subcellularLocation>
        <location evidence="2">Secreted</location>
    </subcellularLocation>
</comment>
<evidence type="ECO:0000256" key="1">
    <source>
        <dbReference type="ARBA" id="ARBA00004371"/>
    </source>
</evidence>
<dbReference type="PROSITE" id="PS00799">
    <property type="entry name" value="GRANULINS"/>
    <property type="match status" value="7"/>
</dbReference>
<dbReference type="GO" id="GO:0005764">
    <property type="term" value="C:lysosome"/>
    <property type="evidence" value="ECO:0007669"/>
    <property type="project" value="UniProtKB-SubCell"/>
</dbReference>
<feature type="domain" description="Granulins" evidence="18">
    <location>
        <begin position="341"/>
        <end position="354"/>
    </location>
</feature>
<keyword evidence="6" id="KW-0732">Signal</keyword>
<dbReference type="GO" id="GO:0005615">
    <property type="term" value="C:extracellular space"/>
    <property type="evidence" value="ECO:0007669"/>
    <property type="project" value="UniProtKB-KW"/>
</dbReference>
<dbReference type="FunFam" id="2.10.25.160:FF:000004">
    <property type="entry name" value="Granulin precursor"/>
    <property type="match status" value="1"/>
</dbReference>
<feature type="disulfide bond" evidence="17">
    <location>
        <begin position="341"/>
        <end position="354"/>
    </location>
</feature>
<organism evidence="19 20">
    <name type="scientific">Marmota monax</name>
    <name type="common">Woodchuck</name>
    <dbReference type="NCBI Taxonomy" id="9995"/>
    <lineage>
        <taxon>Eukaryota</taxon>
        <taxon>Metazoa</taxon>
        <taxon>Chordata</taxon>
        <taxon>Craniata</taxon>
        <taxon>Vertebrata</taxon>
        <taxon>Euteleostomi</taxon>
        <taxon>Mammalia</taxon>
        <taxon>Eutheria</taxon>
        <taxon>Euarchontoglires</taxon>
        <taxon>Glires</taxon>
        <taxon>Rodentia</taxon>
        <taxon>Sciuromorpha</taxon>
        <taxon>Sciuridae</taxon>
        <taxon>Xerinae</taxon>
        <taxon>Marmotini</taxon>
        <taxon>Marmota</taxon>
    </lineage>
</organism>
<sequence>MVNGLRIEDGMGLIKLGAKHSLVFCRQTMWILVSWVTLVAGLVAGTQCPDGQFCPIACCLDPGGASYSCCSPVPEKWPTTLSRPLSSTCQTHAHCPAGYSCIITITGTSSCCPFPKAVSCGDGSHCCPWGFHCSADGQSCFRRPDNNLLGAVQCPGSQFECPDSSTCCIMLDGSWGCCPMPQASCCEDRVHCCPHGASCDLVHTRCITPTGTHPLAKKIPAKRTKGEALPNSILCPDAQSQCPDDSTCCELPSRKYGCCPMPNAICCSDHLHCCPQDTVCDLIQSKCLSKENAVDLLTKMPAHTVQEVKCDMEVSCPDGYTCCRLQSGAWGCCPFTQAVCCEDHIHCCPAGFKCYTEKGTCEQGTLQVPWMEKVPAHLSLPDPPSLKTDVPCDNFTSCPSSNTCCRLSSGEWGCCPIPEAVCCLDHLHCCPEGYTCTAEGQCQWGNKIIAGLEKVPTRQASLSHSRDIGCDQHTSCPVGQTCCPSLSGGWACCQLPHAVCCEDRQHCCPAGYTCNVKARTCEKEVDSSYPAARLALGSTVDVRDVACGGGRFCHDNQTCCPYKRGSWACCPYRQGVCCADRRHCCPAGFHCGAKGTKCLRRNTQRWDTPRWDTPLRGPSPRQLL</sequence>